<proteinExistence type="inferred from homology"/>
<reference evidence="9" key="1">
    <citation type="submission" date="2023-06" db="EMBL/GenBank/DDBJ databases">
        <title>Survivors Of The Sea: Transcriptome response of Skeletonema marinoi to long-term dormancy.</title>
        <authorList>
            <person name="Pinder M.I.M."/>
            <person name="Kourtchenko O."/>
            <person name="Robertson E.K."/>
            <person name="Larsson T."/>
            <person name="Maumus F."/>
            <person name="Osuna-Cruz C.M."/>
            <person name="Vancaester E."/>
            <person name="Stenow R."/>
            <person name="Vandepoele K."/>
            <person name="Ploug H."/>
            <person name="Bruchert V."/>
            <person name="Godhe A."/>
            <person name="Topel M."/>
        </authorList>
    </citation>
    <scope>NUCLEOTIDE SEQUENCE</scope>
    <source>
        <strain evidence="9">R05AC</strain>
    </source>
</reference>
<dbReference type="AlphaFoldDB" id="A0AAD8YBX4"/>
<feature type="region of interest" description="Disordered" evidence="8">
    <location>
        <begin position="149"/>
        <end position="169"/>
    </location>
</feature>
<comment type="similarity">
    <text evidence="2 7">Belongs to the Mediator complex subunit 31 family.</text>
</comment>
<keyword evidence="5 7" id="KW-0804">Transcription</keyword>
<comment type="subcellular location">
    <subcellularLocation>
        <location evidence="1 7">Nucleus</location>
    </subcellularLocation>
</comment>
<evidence type="ECO:0000313" key="9">
    <source>
        <dbReference type="EMBL" id="KAK1742968.1"/>
    </source>
</evidence>
<evidence type="ECO:0000256" key="3">
    <source>
        <dbReference type="ARBA" id="ARBA00023015"/>
    </source>
</evidence>
<dbReference type="GO" id="GO:0006355">
    <property type="term" value="P:regulation of DNA-templated transcription"/>
    <property type="evidence" value="ECO:0007669"/>
    <property type="project" value="InterPro"/>
</dbReference>
<comment type="function">
    <text evidence="7">Component of the Mediator complex, a coactivator involved in the regulated transcription of nearly all RNA polymerase II-dependent genes. Mediator functions as a bridge to convey information from gene-specific regulatory proteins to the basal RNA polymerase II transcription machinery. Mediator is recruited to promoters by direct interactions with regulatory proteins and serves as a scaffold for the assembly of a functional preinitiation complex with RNA polymerase II and the general transcription factors.</text>
</comment>
<dbReference type="Gene3D" id="1.10.10.1340">
    <property type="entry name" value="Mediator of RNA polymerase II, submodule Med31 (Soh1)"/>
    <property type="match status" value="1"/>
</dbReference>
<comment type="subunit">
    <text evidence="7">Component of the Mediator complex.</text>
</comment>
<dbReference type="Pfam" id="PF05669">
    <property type="entry name" value="Med31"/>
    <property type="match status" value="1"/>
</dbReference>
<evidence type="ECO:0000256" key="7">
    <source>
        <dbReference type="RuleBase" id="RU364129"/>
    </source>
</evidence>
<keyword evidence="10" id="KW-1185">Reference proteome</keyword>
<dbReference type="InterPro" id="IPR008831">
    <property type="entry name" value="Mediator_Med31"/>
</dbReference>
<dbReference type="PANTHER" id="PTHR13186">
    <property type="entry name" value="MEDIATOR OF RNA POLYMERASE II TRANSCRIPTION SUBUNIT 31"/>
    <property type="match status" value="1"/>
</dbReference>
<accession>A0AAD8YBX4</accession>
<evidence type="ECO:0000256" key="5">
    <source>
        <dbReference type="ARBA" id="ARBA00023163"/>
    </source>
</evidence>
<keyword evidence="4 7" id="KW-0010">Activator</keyword>
<dbReference type="EMBL" id="JATAAI010000010">
    <property type="protein sequence ID" value="KAK1742968.1"/>
    <property type="molecule type" value="Genomic_DNA"/>
</dbReference>
<dbReference type="GO" id="GO:0016592">
    <property type="term" value="C:mediator complex"/>
    <property type="evidence" value="ECO:0007669"/>
    <property type="project" value="InterPro"/>
</dbReference>
<evidence type="ECO:0000256" key="2">
    <source>
        <dbReference type="ARBA" id="ARBA00006378"/>
    </source>
</evidence>
<feature type="compositionally biased region" description="Low complexity" evidence="8">
    <location>
        <begin position="155"/>
        <end position="168"/>
    </location>
</feature>
<evidence type="ECO:0000256" key="8">
    <source>
        <dbReference type="SAM" id="MobiDB-lite"/>
    </source>
</evidence>
<sequence>MDVPNIHHFVQKPKITKSLPRCRKIASCGALYLLFRRILISLCYQIDWSISSSQRETSMTDAAAASADTSDVTSDELPSNRFELELEFVQSLASPAYLHYLATSGILNQKQFLDFLRYLRYWKQPQYAKYLSYPHCLYFLDLLVPPDDDDDDETSTNNNTATTTTSDSGETFRREMAQVQFRNFVHEQQFYSWQYRSARLYGGGEKQLGEQK</sequence>
<keyword evidence="3 7" id="KW-0805">Transcription regulation</keyword>
<evidence type="ECO:0000256" key="1">
    <source>
        <dbReference type="ARBA" id="ARBA00004123"/>
    </source>
</evidence>
<name>A0AAD8YBX4_9STRA</name>
<organism evidence="9 10">
    <name type="scientific">Skeletonema marinoi</name>
    <dbReference type="NCBI Taxonomy" id="267567"/>
    <lineage>
        <taxon>Eukaryota</taxon>
        <taxon>Sar</taxon>
        <taxon>Stramenopiles</taxon>
        <taxon>Ochrophyta</taxon>
        <taxon>Bacillariophyta</taxon>
        <taxon>Coscinodiscophyceae</taxon>
        <taxon>Thalassiosirophycidae</taxon>
        <taxon>Thalassiosirales</taxon>
        <taxon>Skeletonemataceae</taxon>
        <taxon>Skeletonema</taxon>
        <taxon>Skeletonema marinoi-dohrnii complex</taxon>
    </lineage>
</organism>
<dbReference type="Proteomes" id="UP001224775">
    <property type="component" value="Unassembled WGS sequence"/>
</dbReference>
<gene>
    <name evidence="9" type="ORF">QTG54_006565</name>
</gene>
<comment type="caution">
    <text evidence="9">The sequence shown here is derived from an EMBL/GenBank/DDBJ whole genome shotgun (WGS) entry which is preliminary data.</text>
</comment>
<evidence type="ECO:0000256" key="4">
    <source>
        <dbReference type="ARBA" id="ARBA00023159"/>
    </source>
</evidence>
<protein>
    <recommendedName>
        <fullName evidence="7">Mediator of RNA polymerase II transcription subunit 31</fullName>
    </recommendedName>
</protein>
<keyword evidence="6 7" id="KW-0539">Nucleus</keyword>
<dbReference type="GO" id="GO:0003712">
    <property type="term" value="F:transcription coregulator activity"/>
    <property type="evidence" value="ECO:0007669"/>
    <property type="project" value="InterPro"/>
</dbReference>
<evidence type="ECO:0000313" key="10">
    <source>
        <dbReference type="Proteomes" id="UP001224775"/>
    </source>
</evidence>
<dbReference type="InterPro" id="IPR038089">
    <property type="entry name" value="Med31_sf"/>
</dbReference>
<evidence type="ECO:0000256" key="6">
    <source>
        <dbReference type="ARBA" id="ARBA00023242"/>
    </source>
</evidence>